<accession>A0ABX7WB23</accession>
<feature type="compositionally biased region" description="Basic and acidic residues" evidence="1">
    <location>
        <begin position="25"/>
        <end position="49"/>
    </location>
</feature>
<evidence type="ECO:0000256" key="1">
    <source>
        <dbReference type="SAM" id="MobiDB-lite"/>
    </source>
</evidence>
<evidence type="ECO:0000313" key="2">
    <source>
        <dbReference type="EMBL" id="QTP57594.1"/>
    </source>
</evidence>
<organism evidence="2 3">
    <name type="scientific">Halomonas sulfidivorans</name>
    <dbReference type="NCBI Taxonomy" id="2733488"/>
    <lineage>
        <taxon>Bacteria</taxon>
        <taxon>Pseudomonadati</taxon>
        <taxon>Pseudomonadota</taxon>
        <taxon>Gammaproteobacteria</taxon>
        <taxon>Oceanospirillales</taxon>
        <taxon>Halomonadaceae</taxon>
        <taxon>Halomonas</taxon>
    </lineage>
</organism>
<sequence length="66" mass="7518">MKSIRHGKVAWLLVAILMGLLGCSEPDREDTTERNIDKAMDETQERLGEVGEEIEKDMEEERKSNG</sequence>
<keyword evidence="3" id="KW-1185">Reference proteome</keyword>
<dbReference type="Proteomes" id="UP000671845">
    <property type="component" value="Chromosome"/>
</dbReference>
<dbReference type="RefSeq" id="WP_209475792.1">
    <property type="nucleotide sequence ID" value="NZ_CP053383.1"/>
</dbReference>
<dbReference type="EMBL" id="CP053383">
    <property type="protein sequence ID" value="QTP57594.1"/>
    <property type="molecule type" value="Genomic_DNA"/>
</dbReference>
<dbReference type="PROSITE" id="PS51257">
    <property type="entry name" value="PROKAR_LIPOPROTEIN"/>
    <property type="match status" value="1"/>
</dbReference>
<evidence type="ECO:0000313" key="3">
    <source>
        <dbReference type="Proteomes" id="UP000671845"/>
    </source>
</evidence>
<evidence type="ECO:0008006" key="4">
    <source>
        <dbReference type="Google" id="ProtNLM"/>
    </source>
</evidence>
<feature type="region of interest" description="Disordered" evidence="1">
    <location>
        <begin position="24"/>
        <end position="66"/>
    </location>
</feature>
<gene>
    <name evidence="2" type="ORF">HNO53_01950</name>
</gene>
<name>A0ABX7WB23_9GAMM</name>
<reference evidence="2 3" key="1">
    <citation type="journal article" date="2021" name="Front. Microbiol.">
        <title>Aerobic Denitrification and Heterotrophic Sulfur Oxidation in the Genus Halomonas Revealed by Six Novel Species Characterizations and Genome-Based Analysis.</title>
        <authorList>
            <person name="Wang L."/>
            <person name="Shao Z."/>
        </authorList>
    </citation>
    <scope>NUCLEOTIDE SEQUENCE [LARGE SCALE GENOMIC DNA]</scope>
    <source>
        <strain evidence="2 3">MCCC 1A13718</strain>
    </source>
</reference>
<proteinExistence type="predicted"/>
<protein>
    <recommendedName>
        <fullName evidence="4">YtxH domain-containing protein</fullName>
    </recommendedName>
</protein>